<dbReference type="Gene3D" id="3.40.630.30">
    <property type="match status" value="1"/>
</dbReference>
<evidence type="ECO:0000313" key="3">
    <source>
        <dbReference type="Proteomes" id="UP000269708"/>
    </source>
</evidence>
<dbReference type="InterPro" id="IPR000182">
    <property type="entry name" value="GNAT_dom"/>
</dbReference>
<reference evidence="2 3" key="1">
    <citation type="submission" date="2018-11" db="EMBL/GenBank/DDBJ databases">
        <title>Genomic Encyclopedia of Type Strains, Phase IV (KMG-IV): sequencing the most valuable type-strain genomes for metagenomic binning, comparative biology and taxonomic classification.</title>
        <authorList>
            <person name="Goeker M."/>
        </authorList>
    </citation>
    <scope>NUCLEOTIDE SEQUENCE [LARGE SCALE GENOMIC DNA]</scope>
    <source>
        <strain evidence="2 3">DSM 25623</strain>
    </source>
</reference>
<proteinExistence type="predicted"/>
<dbReference type="PROSITE" id="PS51186">
    <property type="entry name" value="GNAT"/>
    <property type="match status" value="1"/>
</dbReference>
<dbReference type="EMBL" id="RKQN01000003">
    <property type="protein sequence ID" value="RPE77207.1"/>
    <property type="molecule type" value="Genomic_DNA"/>
</dbReference>
<dbReference type="NCBIfam" id="NF040501">
    <property type="entry name" value="resist_ArsN2"/>
    <property type="match status" value="1"/>
</dbReference>
<dbReference type="CDD" id="cd04301">
    <property type="entry name" value="NAT_SF"/>
    <property type="match status" value="1"/>
</dbReference>
<dbReference type="AlphaFoldDB" id="A0A3N4VJJ3"/>
<evidence type="ECO:0000313" key="2">
    <source>
        <dbReference type="EMBL" id="RPE77207.1"/>
    </source>
</evidence>
<dbReference type="Pfam" id="PF00583">
    <property type="entry name" value="Acetyltransf_1"/>
    <property type="match status" value="1"/>
</dbReference>
<gene>
    <name evidence="2" type="ORF">EDC50_2472</name>
</gene>
<name>A0A3N4VJJ3_9GAMM</name>
<keyword evidence="2" id="KW-0808">Transferase</keyword>
<protein>
    <submittedName>
        <fullName evidence="2">Acetyltransferase (GNAT) family protein</fullName>
    </submittedName>
</protein>
<dbReference type="Proteomes" id="UP000269708">
    <property type="component" value="Unassembled WGS sequence"/>
</dbReference>
<comment type="caution">
    <text evidence="2">The sequence shown here is derived from an EMBL/GenBank/DDBJ whole genome shotgun (WGS) entry which is preliminary data.</text>
</comment>
<feature type="domain" description="N-acetyltransferase" evidence="1">
    <location>
        <begin position="66"/>
        <end position="212"/>
    </location>
</feature>
<dbReference type="RefSeq" id="WP_206751295.1">
    <property type="nucleotide sequence ID" value="NZ_RKQN01000003.1"/>
</dbReference>
<dbReference type="InterPro" id="IPR016181">
    <property type="entry name" value="Acyl_CoA_acyltransferase"/>
</dbReference>
<keyword evidence="3" id="KW-1185">Reference proteome</keyword>
<evidence type="ECO:0000259" key="1">
    <source>
        <dbReference type="PROSITE" id="PS51186"/>
    </source>
</evidence>
<sequence>MTRHRVVFDFEIAFSNGGGLKGRDFRLDLDGEDIDDAALAEYIVRDLRLLMAGEVRIANKRVPEEPHERPRIEAIDYDDAVAALLRAAGLPTADLDAAAAPVRLFGRRRNGVPMAAVGVERHGEAALLRSLAVAEALRGRGLARELVAHAERRAADAGVRRLFLLTTHAAGYFARLGYAPTPREAAPAAIAATAQFAQLCPASWAFMAKALR</sequence>
<organism evidence="2 3">
    <name type="scientific">Vulcaniibacterium tengchongense</name>
    <dbReference type="NCBI Taxonomy" id="1273429"/>
    <lineage>
        <taxon>Bacteria</taxon>
        <taxon>Pseudomonadati</taxon>
        <taxon>Pseudomonadota</taxon>
        <taxon>Gammaproteobacteria</taxon>
        <taxon>Lysobacterales</taxon>
        <taxon>Lysobacteraceae</taxon>
        <taxon>Vulcaniibacterium</taxon>
    </lineage>
</organism>
<dbReference type="GO" id="GO:0016747">
    <property type="term" value="F:acyltransferase activity, transferring groups other than amino-acyl groups"/>
    <property type="evidence" value="ECO:0007669"/>
    <property type="project" value="InterPro"/>
</dbReference>
<dbReference type="SUPFAM" id="SSF55729">
    <property type="entry name" value="Acyl-CoA N-acyltransferases (Nat)"/>
    <property type="match status" value="1"/>
</dbReference>
<accession>A0A3N4VJJ3</accession>